<dbReference type="AlphaFoldDB" id="A0A5E4NH48"/>
<proteinExistence type="predicted"/>
<organism evidence="1 2">
    <name type="scientific">Cinara cedri</name>
    <dbReference type="NCBI Taxonomy" id="506608"/>
    <lineage>
        <taxon>Eukaryota</taxon>
        <taxon>Metazoa</taxon>
        <taxon>Ecdysozoa</taxon>
        <taxon>Arthropoda</taxon>
        <taxon>Hexapoda</taxon>
        <taxon>Insecta</taxon>
        <taxon>Pterygota</taxon>
        <taxon>Neoptera</taxon>
        <taxon>Paraneoptera</taxon>
        <taxon>Hemiptera</taxon>
        <taxon>Sternorrhyncha</taxon>
        <taxon>Aphidomorpha</taxon>
        <taxon>Aphidoidea</taxon>
        <taxon>Aphididae</taxon>
        <taxon>Lachninae</taxon>
        <taxon>Cinara</taxon>
    </lineage>
</organism>
<evidence type="ECO:0000313" key="1">
    <source>
        <dbReference type="EMBL" id="VVC42986.1"/>
    </source>
</evidence>
<reference evidence="1 2" key="1">
    <citation type="submission" date="2019-08" db="EMBL/GenBank/DDBJ databases">
        <authorList>
            <person name="Alioto T."/>
            <person name="Alioto T."/>
            <person name="Gomez Garrido J."/>
        </authorList>
    </citation>
    <scope>NUCLEOTIDE SEQUENCE [LARGE SCALE GENOMIC DNA]</scope>
</reference>
<dbReference type="EMBL" id="CABPRJ010002186">
    <property type="protein sequence ID" value="VVC42986.1"/>
    <property type="molecule type" value="Genomic_DNA"/>
</dbReference>
<name>A0A5E4NH48_9HEMI</name>
<accession>A0A5E4NH48</accession>
<dbReference type="PANTHER" id="PTHR31511:SF12">
    <property type="entry name" value="RHO TERMINATION FACTOR N-TERMINAL DOMAIN-CONTAINING PROTEIN"/>
    <property type="match status" value="1"/>
</dbReference>
<protein>
    <submittedName>
        <fullName evidence="1">Ribonuclease H-like domain</fullName>
    </submittedName>
</protein>
<gene>
    <name evidence="1" type="ORF">CINCED_3A005658</name>
</gene>
<dbReference type="Proteomes" id="UP000325440">
    <property type="component" value="Unassembled WGS sequence"/>
</dbReference>
<feature type="non-terminal residue" evidence="1">
    <location>
        <position position="144"/>
    </location>
</feature>
<evidence type="ECO:0000313" key="2">
    <source>
        <dbReference type="Proteomes" id="UP000325440"/>
    </source>
</evidence>
<dbReference type="OrthoDB" id="6600976at2759"/>
<keyword evidence="2" id="KW-1185">Reference proteome</keyword>
<sequence>MLPEKKQFYSTLTEENIKDAEYIHAKNVWSHFNCRTLGEYSDLYLKIDVMLLADVFENFRDICMMTYNLDPAYYYTAPGFNFDCMLKYTMVELELLSDYDMLLKFEKGIHGGLVQASMRYGKANNYTVPDYDRTKDDSWIIYQD</sequence>
<dbReference type="PANTHER" id="PTHR31511">
    <property type="entry name" value="PROTEIN CBG23764"/>
    <property type="match status" value="1"/>
</dbReference>